<dbReference type="Gene3D" id="3.40.1090.10">
    <property type="entry name" value="Cytosolic phospholipase A2 catalytic domain"/>
    <property type="match status" value="2"/>
</dbReference>
<dbReference type="SUPFAM" id="SSF52151">
    <property type="entry name" value="FabD/lysophospholipase-like"/>
    <property type="match status" value="1"/>
</dbReference>
<keyword evidence="3 4" id="KW-0443">Lipid metabolism</keyword>
<sequence length="330" mass="36979">MKMLGWRKTRPVSLALQGGGAHGAFTWGVLDHLLEDGRVEFDGVSGTSAGAMNAVLLADGLQRGGRDGAREALARFWLAVSASLPFDLAFGWDAESVTLAPALKLMRQWSHYFSPYQLNPFDHNPLRDIVVEQIDFERLRVQSPVRLFIAATQANSGKLRLFRHHELTAEALLASACLPTLHHAVEIDGEPYWDGAYAANPAVFPLFYECRSDDIMLVLLTPLQHENTPRSAQEIRDRALEIAFSSSFLHEMRAFARLQAFARRQVLPIGRLERRLARSKFHVVDAQDFMRRLASETKLVAHLPFLESLRDLGREKGFVAQIGACVRPVE</sequence>
<evidence type="ECO:0000256" key="4">
    <source>
        <dbReference type="PROSITE-ProRule" id="PRU01161"/>
    </source>
</evidence>
<organism evidence="6 7">
    <name type="scientific">Crenobacter oryzisoli</name>
    <dbReference type="NCBI Taxonomy" id="3056844"/>
    <lineage>
        <taxon>Bacteria</taxon>
        <taxon>Pseudomonadati</taxon>
        <taxon>Pseudomonadota</taxon>
        <taxon>Betaproteobacteria</taxon>
        <taxon>Neisseriales</taxon>
        <taxon>Neisseriaceae</taxon>
        <taxon>Crenobacter</taxon>
    </lineage>
</organism>
<feature type="domain" description="PNPLA" evidence="5">
    <location>
        <begin position="14"/>
        <end position="207"/>
    </location>
</feature>
<dbReference type="PANTHER" id="PTHR14226:SF78">
    <property type="entry name" value="SLR0060 PROTEIN"/>
    <property type="match status" value="1"/>
</dbReference>
<feature type="short sequence motif" description="DGA/G" evidence="4">
    <location>
        <begin position="194"/>
        <end position="196"/>
    </location>
</feature>
<dbReference type="PROSITE" id="PS51635">
    <property type="entry name" value="PNPLA"/>
    <property type="match status" value="1"/>
</dbReference>
<dbReference type="RefSeq" id="WP_289827998.1">
    <property type="nucleotide sequence ID" value="NZ_JAUEDK010000001.1"/>
</dbReference>
<evidence type="ECO:0000259" key="5">
    <source>
        <dbReference type="PROSITE" id="PS51635"/>
    </source>
</evidence>
<evidence type="ECO:0000256" key="2">
    <source>
        <dbReference type="ARBA" id="ARBA00022963"/>
    </source>
</evidence>
<protein>
    <submittedName>
        <fullName evidence="6">Patatin-like phospholipase family protein</fullName>
    </submittedName>
</protein>
<gene>
    <name evidence="6" type="ORF">QU481_00995</name>
</gene>
<feature type="active site" description="Proton acceptor" evidence="4">
    <location>
        <position position="194"/>
    </location>
</feature>
<dbReference type="Proteomes" id="UP001168540">
    <property type="component" value="Unassembled WGS sequence"/>
</dbReference>
<comment type="caution">
    <text evidence="6">The sequence shown here is derived from an EMBL/GenBank/DDBJ whole genome shotgun (WGS) entry which is preliminary data.</text>
</comment>
<keyword evidence="7" id="KW-1185">Reference proteome</keyword>
<dbReference type="EMBL" id="JAUEDK010000001">
    <property type="protein sequence ID" value="MDN0073476.1"/>
    <property type="molecule type" value="Genomic_DNA"/>
</dbReference>
<dbReference type="PANTHER" id="PTHR14226">
    <property type="entry name" value="NEUROPATHY TARGET ESTERASE/SWISS CHEESE D.MELANOGASTER"/>
    <property type="match status" value="1"/>
</dbReference>
<reference evidence="6" key="1">
    <citation type="submission" date="2023-06" db="EMBL/GenBank/DDBJ databases">
        <authorList>
            <person name="Zhang S."/>
        </authorList>
    </citation>
    <scope>NUCLEOTIDE SEQUENCE</scope>
    <source>
        <strain evidence="6">SG2303</strain>
    </source>
</reference>
<dbReference type="InterPro" id="IPR016035">
    <property type="entry name" value="Acyl_Trfase/lysoPLipase"/>
</dbReference>
<dbReference type="Pfam" id="PF01734">
    <property type="entry name" value="Patatin"/>
    <property type="match status" value="1"/>
</dbReference>
<keyword evidence="2 4" id="KW-0442">Lipid degradation</keyword>
<proteinExistence type="predicted"/>
<dbReference type="InterPro" id="IPR050301">
    <property type="entry name" value="NTE"/>
</dbReference>
<evidence type="ECO:0000313" key="7">
    <source>
        <dbReference type="Proteomes" id="UP001168540"/>
    </source>
</evidence>
<evidence type="ECO:0000256" key="1">
    <source>
        <dbReference type="ARBA" id="ARBA00022801"/>
    </source>
</evidence>
<dbReference type="InterPro" id="IPR002641">
    <property type="entry name" value="PNPLA_dom"/>
</dbReference>
<feature type="active site" description="Nucleophile" evidence="4">
    <location>
        <position position="48"/>
    </location>
</feature>
<feature type="short sequence motif" description="GXGXXG" evidence="4">
    <location>
        <begin position="18"/>
        <end position="23"/>
    </location>
</feature>
<evidence type="ECO:0000256" key="3">
    <source>
        <dbReference type="ARBA" id="ARBA00023098"/>
    </source>
</evidence>
<feature type="short sequence motif" description="GXSXG" evidence="4">
    <location>
        <begin position="46"/>
        <end position="50"/>
    </location>
</feature>
<name>A0ABT7XI77_9NEIS</name>
<accession>A0ABT7XI77</accession>
<keyword evidence="1 4" id="KW-0378">Hydrolase</keyword>
<evidence type="ECO:0000313" key="6">
    <source>
        <dbReference type="EMBL" id="MDN0073476.1"/>
    </source>
</evidence>